<evidence type="ECO:0000256" key="7">
    <source>
        <dbReference type="SAM" id="MobiDB-lite"/>
    </source>
</evidence>
<feature type="transmembrane region" description="Helical" evidence="8">
    <location>
        <begin position="46"/>
        <end position="73"/>
    </location>
</feature>
<accession>A0A8W8NGQ8</accession>
<evidence type="ECO:0000256" key="2">
    <source>
        <dbReference type="ARBA" id="ARBA00006772"/>
    </source>
</evidence>
<keyword evidence="3" id="KW-0813">Transport</keyword>
<evidence type="ECO:0000256" key="5">
    <source>
        <dbReference type="ARBA" id="ARBA00022989"/>
    </source>
</evidence>
<proteinExistence type="inferred from homology"/>
<evidence type="ECO:0000256" key="1">
    <source>
        <dbReference type="ARBA" id="ARBA00004141"/>
    </source>
</evidence>
<evidence type="ECO:0008006" key="11">
    <source>
        <dbReference type="Google" id="ProtNLM"/>
    </source>
</evidence>
<comment type="subcellular location">
    <subcellularLocation>
        <location evidence="1">Membrane</location>
        <topology evidence="1">Multi-pass membrane protein</topology>
    </subcellularLocation>
</comment>
<comment type="similarity">
    <text evidence="2">Belongs to the SLC13A/DASS transporter (TC 2.A.47) family. NADC subfamily.</text>
</comment>
<feature type="transmembrane region" description="Helical" evidence="8">
    <location>
        <begin position="519"/>
        <end position="538"/>
    </location>
</feature>
<dbReference type="GO" id="GO:0015141">
    <property type="term" value="F:succinate transmembrane transporter activity"/>
    <property type="evidence" value="ECO:0007669"/>
    <property type="project" value="UniProtKB-ARBA"/>
</dbReference>
<evidence type="ECO:0000256" key="6">
    <source>
        <dbReference type="ARBA" id="ARBA00023136"/>
    </source>
</evidence>
<feature type="transmembrane region" description="Helical" evidence="8">
    <location>
        <begin position="286"/>
        <end position="308"/>
    </location>
</feature>
<feature type="transmembrane region" description="Helical" evidence="8">
    <location>
        <begin position="126"/>
        <end position="159"/>
    </location>
</feature>
<dbReference type="Proteomes" id="UP000005408">
    <property type="component" value="Unassembled WGS sequence"/>
</dbReference>
<feature type="transmembrane region" description="Helical" evidence="8">
    <location>
        <begin position="85"/>
        <end position="106"/>
    </location>
</feature>
<sequence>MSSLRNTLRDLLAVYKTLIVLITPLILIVVPLSWNTTEGKCAYGLLLMAVYWVTEALPLAATALLPVLVFPLLGVMKASELSSNYIKESSIFGLGGLMIAIAVEKWNLHKRIALRALLMVGSEPKWLMFGFMLPTWFLSMWVSNTATTAMMIPIVGAVLDEFKLVKKASHADEIVLTETTNGVVKTTDVTITVNGNKKEEAPKQDEINRPNDKNSSKPNNMENIFDGEENSESYIRMCKGMSLCVAYAANIGGTGSLSGTGPNLIMQGQADQIFQAYGMENSGVNFASWMVFALPGSIICVLLAWLWLSFYFLGWRGLVCKRHNKSNDRVQATIRKSYDELGSMSFPEIVVLIHFIVLVILWFFRQPPYIDGWGALFKPGFVGDSAAALLIVLSLFSFPSERPAVLCFRRKNPFPGDNRPRKSVPAILDWPTVEKKFPWGVLLLIGGGFALADACEKSGLSAFIGEQLEVFSSMPPWAMNLLLTLIIAMLTEVTSNSATTTLILPILANLALLLNLNPLYLMFPCVIAASFAFMLPVATPPNAIVFATGHLSVKDMALAGFPLNFICIGVLALATNLWGEAYFKLSVLPSGFNRTELNTTSNMINM</sequence>
<dbReference type="OrthoDB" id="6493944at2759"/>
<dbReference type="AlphaFoldDB" id="A0A8W8NGQ8"/>
<evidence type="ECO:0000256" key="8">
    <source>
        <dbReference type="SAM" id="Phobius"/>
    </source>
</evidence>
<feature type="transmembrane region" description="Helical" evidence="8">
    <location>
        <begin position="345"/>
        <end position="364"/>
    </location>
</feature>
<dbReference type="PANTHER" id="PTHR10283">
    <property type="entry name" value="SOLUTE CARRIER FAMILY 13 MEMBER"/>
    <property type="match status" value="1"/>
</dbReference>
<dbReference type="EnsemblMetazoa" id="G5744.1">
    <property type="protein sequence ID" value="G5744.1:cds"/>
    <property type="gene ID" value="G5744"/>
</dbReference>
<evidence type="ECO:0000313" key="10">
    <source>
        <dbReference type="Proteomes" id="UP000005408"/>
    </source>
</evidence>
<dbReference type="PANTHER" id="PTHR10283:SF82">
    <property type="entry name" value="SOLUTE CARRIER FAMILY 13 MEMBER 2"/>
    <property type="match status" value="1"/>
</dbReference>
<name>A0A8W8NGQ8_MAGGI</name>
<feature type="transmembrane region" description="Helical" evidence="8">
    <location>
        <begin position="558"/>
        <end position="578"/>
    </location>
</feature>
<protein>
    <recommendedName>
        <fullName evidence="11">Solute carrier family 13 member 2</fullName>
    </recommendedName>
</protein>
<evidence type="ECO:0000256" key="4">
    <source>
        <dbReference type="ARBA" id="ARBA00022692"/>
    </source>
</evidence>
<evidence type="ECO:0000256" key="3">
    <source>
        <dbReference type="ARBA" id="ARBA00022448"/>
    </source>
</evidence>
<organism evidence="9 10">
    <name type="scientific">Magallana gigas</name>
    <name type="common">Pacific oyster</name>
    <name type="synonym">Crassostrea gigas</name>
    <dbReference type="NCBI Taxonomy" id="29159"/>
    <lineage>
        <taxon>Eukaryota</taxon>
        <taxon>Metazoa</taxon>
        <taxon>Spiralia</taxon>
        <taxon>Lophotrochozoa</taxon>
        <taxon>Mollusca</taxon>
        <taxon>Bivalvia</taxon>
        <taxon>Autobranchia</taxon>
        <taxon>Pteriomorphia</taxon>
        <taxon>Ostreida</taxon>
        <taxon>Ostreoidea</taxon>
        <taxon>Ostreidae</taxon>
        <taxon>Magallana</taxon>
    </lineage>
</organism>
<keyword evidence="10" id="KW-1185">Reference proteome</keyword>
<feature type="transmembrane region" description="Helical" evidence="8">
    <location>
        <begin position="376"/>
        <end position="396"/>
    </location>
</feature>
<dbReference type="InterPro" id="IPR001898">
    <property type="entry name" value="SLC13A/DASS"/>
</dbReference>
<feature type="transmembrane region" description="Helical" evidence="8">
    <location>
        <begin position="12"/>
        <end position="34"/>
    </location>
</feature>
<dbReference type="Pfam" id="PF00939">
    <property type="entry name" value="Na_sulph_symp"/>
    <property type="match status" value="1"/>
</dbReference>
<keyword evidence="4 8" id="KW-0812">Transmembrane</keyword>
<feature type="region of interest" description="Disordered" evidence="7">
    <location>
        <begin position="195"/>
        <end position="223"/>
    </location>
</feature>
<dbReference type="OMA" id="LMGIWWM"/>
<dbReference type="PROSITE" id="PS01271">
    <property type="entry name" value="NA_SULFATE"/>
    <property type="match status" value="1"/>
</dbReference>
<keyword evidence="6 8" id="KW-0472">Membrane</keyword>
<keyword evidence="5 8" id="KW-1133">Transmembrane helix</keyword>
<dbReference type="GO" id="GO:0005886">
    <property type="term" value="C:plasma membrane"/>
    <property type="evidence" value="ECO:0007669"/>
    <property type="project" value="TreeGrafter"/>
</dbReference>
<evidence type="ECO:0000313" key="9">
    <source>
        <dbReference type="EnsemblMetazoa" id="G5744.1:cds"/>
    </source>
</evidence>
<dbReference type="InterPro" id="IPR031312">
    <property type="entry name" value="Na/sul_symport_CS"/>
</dbReference>
<feature type="compositionally biased region" description="Basic and acidic residues" evidence="7">
    <location>
        <begin position="196"/>
        <end position="215"/>
    </location>
</feature>
<reference evidence="9" key="1">
    <citation type="submission" date="2022-08" db="UniProtKB">
        <authorList>
            <consortium name="EnsemblMetazoa"/>
        </authorList>
    </citation>
    <scope>IDENTIFICATION</scope>
    <source>
        <strain evidence="9">05x7-T-G4-1.051#20</strain>
    </source>
</reference>